<feature type="domain" description="PAC" evidence="1">
    <location>
        <begin position="250"/>
        <end position="302"/>
    </location>
</feature>
<name>A0A1T4ZS67_9SPHN</name>
<dbReference type="InterPro" id="IPR000014">
    <property type="entry name" value="PAS"/>
</dbReference>
<dbReference type="AlphaFoldDB" id="A0A1T4ZS67"/>
<dbReference type="InterPro" id="IPR029016">
    <property type="entry name" value="GAF-like_dom_sf"/>
</dbReference>
<dbReference type="SMART" id="SM00091">
    <property type="entry name" value="PAS"/>
    <property type="match status" value="1"/>
</dbReference>
<evidence type="ECO:0000313" key="4">
    <source>
        <dbReference type="Proteomes" id="UP000189818"/>
    </source>
</evidence>
<dbReference type="SMART" id="SM00065">
    <property type="entry name" value="GAF"/>
    <property type="match status" value="1"/>
</dbReference>
<accession>A0A1T4ZS67</accession>
<protein>
    <submittedName>
        <fullName evidence="3">PAS domain S-box-containing protein/diguanylate cyclase (GGDEF) domain-containing protein</fullName>
    </submittedName>
</protein>
<dbReference type="SMART" id="SM00267">
    <property type="entry name" value="GGDEF"/>
    <property type="match status" value="1"/>
</dbReference>
<dbReference type="InterPro" id="IPR052155">
    <property type="entry name" value="Biofilm_reg_signaling"/>
</dbReference>
<dbReference type="PANTHER" id="PTHR44757:SF2">
    <property type="entry name" value="BIOFILM ARCHITECTURE MAINTENANCE PROTEIN MBAA"/>
    <property type="match status" value="1"/>
</dbReference>
<dbReference type="InterPro" id="IPR013655">
    <property type="entry name" value="PAS_fold_3"/>
</dbReference>
<dbReference type="OrthoDB" id="9812260at2"/>
<dbReference type="Pfam" id="PF13185">
    <property type="entry name" value="GAF_2"/>
    <property type="match status" value="1"/>
</dbReference>
<reference evidence="4" key="1">
    <citation type="submission" date="2017-02" db="EMBL/GenBank/DDBJ databases">
        <authorList>
            <person name="Varghese N."/>
            <person name="Submissions S."/>
        </authorList>
    </citation>
    <scope>NUCLEOTIDE SEQUENCE [LARGE SCALE GENOMIC DNA]</scope>
    <source>
        <strain evidence="4">UM2</strain>
    </source>
</reference>
<dbReference type="PROSITE" id="PS50113">
    <property type="entry name" value="PAC"/>
    <property type="match status" value="1"/>
</dbReference>
<feature type="domain" description="GGDEF" evidence="2">
    <location>
        <begin position="327"/>
        <end position="459"/>
    </location>
</feature>
<dbReference type="CDD" id="cd00130">
    <property type="entry name" value="PAS"/>
    <property type="match status" value="1"/>
</dbReference>
<gene>
    <name evidence="3" type="ORF">SAMN06295920_10186</name>
</gene>
<dbReference type="SUPFAM" id="SSF55781">
    <property type="entry name" value="GAF domain-like"/>
    <property type="match status" value="1"/>
</dbReference>
<keyword evidence="4" id="KW-1185">Reference proteome</keyword>
<dbReference type="InterPro" id="IPR001610">
    <property type="entry name" value="PAC"/>
</dbReference>
<proteinExistence type="predicted"/>
<dbReference type="NCBIfam" id="TIGR00229">
    <property type="entry name" value="sensory_box"/>
    <property type="match status" value="1"/>
</dbReference>
<dbReference type="InterPro" id="IPR000160">
    <property type="entry name" value="GGDEF_dom"/>
</dbReference>
<dbReference type="SUPFAM" id="SSF55785">
    <property type="entry name" value="PYP-like sensor domain (PAS domain)"/>
    <property type="match status" value="1"/>
</dbReference>
<dbReference type="Pfam" id="PF00990">
    <property type="entry name" value="GGDEF"/>
    <property type="match status" value="1"/>
</dbReference>
<dbReference type="Proteomes" id="UP000189818">
    <property type="component" value="Unassembled WGS sequence"/>
</dbReference>
<dbReference type="InterPro" id="IPR043128">
    <property type="entry name" value="Rev_trsase/Diguanyl_cyclase"/>
</dbReference>
<evidence type="ECO:0000259" key="2">
    <source>
        <dbReference type="PROSITE" id="PS50887"/>
    </source>
</evidence>
<dbReference type="SMART" id="SM00086">
    <property type="entry name" value="PAC"/>
    <property type="match status" value="1"/>
</dbReference>
<dbReference type="PANTHER" id="PTHR44757">
    <property type="entry name" value="DIGUANYLATE CYCLASE DGCP"/>
    <property type="match status" value="1"/>
</dbReference>
<dbReference type="Gene3D" id="3.30.450.40">
    <property type="match status" value="1"/>
</dbReference>
<dbReference type="Pfam" id="PF08447">
    <property type="entry name" value="PAS_3"/>
    <property type="match status" value="1"/>
</dbReference>
<dbReference type="InterPro" id="IPR035965">
    <property type="entry name" value="PAS-like_dom_sf"/>
</dbReference>
<dbReference type="STRING" id="439228.SAMN06295920_10186"/>
<dbReference type="SUPFAM" id="SSF55073">
    <property type="entry name" value="Nucleotide cyclase"/>
    <property type="match status" value="1"/>
</dbReference>
<dbReference type="CDD" id="cd01949">
    <property type="entry name" value="GGDEF"/>
    <property type="match status" value="1"/>
</dbReference>
<sequence length="464" mass="50905">MAQLSSHADWSKELLAVQSAIAATSGDIDQVMDLIVAGALRVIPHAGGALVEMRDRSEAEFRAGSGMAAPFVGARERFSGTLFEQCVLSRRAHHCPDTQDDPLVDAESCRALGIGSILLAPVVHEGAVVGALKLYGPRARIFDEQDVLLAQLLAGLITTGLARMDRRDAHSELDRMATRFKATFDQAAVGIAHVAPDGRFLLVNDRFCAIAGHSREALMQGGFQQITHSADLDSDLDNVHRLVAGDIVSYVMEKRYVRADRQIVWVNLTVSLVRNGAGRPDFFVAVVEDITRRKMAEERALHDPLTGLPNRRWLTEHFGSLFGGMPRESVIAYLDLDGFKAVNDRFGHAEGDRCLSDVATSLERVLRDRDSICRIAGDEFVILMPDTDHETALRLIGEFRSAVRRLCSDRPWKIGISTGAVMVDAQQFASLDDVLEAADRLMYRAKKEPGIAPIICNIRDVLAA</sequence>
<organism evidence="3 4">
    <name type="scientific">Rhizorhabdus histidinilytica</name>
    <dbReference type="NCBI Taxonomy" id="439228"/>
    <lineage>
        <taxon>Bacteria</taxon>
        <taxon>Pseudomonadati</taxon>
        <taxon>Pseudomonadota</taxon>
        <taxon>Alphaproteobacteria</taxon>
        <taxon>Sphingomonadales</taxon>
        <taxon>Sphingomonadaceae</taxon>
        <taxon>Rhizorhabdus</taxon>
    </lineage>
</organism>
<dbReference type="EMBL" id="FUYM01000001">
    <property type="protein sequence ID" value="SKB25183.1"/>
    <property type="molecule type" value="Genomic_DNA"/>
</dbReference>
<dbReference type="InterPro" id="IPR003018">
    <property type="entry name" value="GAF"/>
</dbReference>
<evidence type="ECO:0000259" key="1">
    <source>
        <dbReference type="PROSITE" id="PS50113"/>
    </source>
</evidence>
<dbReference type="Gene3D" id="3.30.450.20">
    <property type="entry name" value="PAS domain"/>
    <property type="match status" value="1"/>
</dbReference>
<evidence type="ECO:0000313" key="3">
    <source>
        <dbReference type="EMBL" id="SKB25183.1"/>
    </source>
</evidence>
<dbReference type="InterPro" id="IPR029787">
    <property type="entry name" value="Nucleotide_cyclase"/>
</dbReference>
<dbReference type="NCBIfam" id="TIGR00254">
    <property type="entry name" value="GGDEF"/>
    <property type="match status" value="1"/>
</dbReference>
<dbReference type="PROSITE" id="PS50887">
    <property type="entry name" value="GGDEF"/>
    <property type="match status" value="1"/>
</dbReference>
<dbReference type="RefSeq" id="WP_079646080.1">
    <property type="nucleotide sequence ID" value="NZ_FUYM01000001.1"/>
</dbReference>
<dbReference type="InterPro" id="IPR000700">
    <property type="entry name" value="PAS-assoc_C"/>
</dbReference>
<dbReference type="Gene3D" id="3.30.70.270">
    <property type="match status" value="1"/>
</dbReference>